<organism evidence="13 14">
    <name type="scientific">Paraeggerthella hongkongensis</name>
    <dbReference type="NCBI Taxonomy" id="230658"/>
    <lineage>
        <taxon>Bacteria</taxon>
        <taxon>Bacillati</taxon>
        <taxon>Actinomycetota</taxon>
        <taxon>Coriobacteriia</taxon>
        <taxon>Eggerthellales</taxon>
        <taxon>Eggerthellaceae</taxon>
        <taxon>Paraeggerthella</taxon>
    </lineage>
</organism>
<dbReference type="SMART" id="SM00529">
    <property type="entry name" value="HTH_DTXR"/>
    <property type="match status" value="1"/>
</dbReference>
<proteinExistence type="inferred from homology"/>
<keyword evidence="10" id="KW-0464">Manganese</keyword>
<dbReference type="InterPro" id="IPR001367">
    <property type="entry name" value="Fe_dep_repressor"/>
</dbReference>
<protein>
    <recommendedName>
        <fullName evidence="11">Manganese transport regulator</fullName>
    </recommendedName>
</protein>
<dbReference type="PANTHER" id="PTHR33238:SF11">
    <property type="entry name" value="TRANSCRIPTIONAL REGULATOR MNTR"/>
    <property type="match status" value="1"/>
</dbReference>
<dbReference type="PANTHER" id="PTHR33238">
    <property type="entry name" value="IRON (METAL) DEPENDENT REPRESSOR, DTXR FAMILY"/>
    <property type="match status" value="1"/>
</dbReference>
<dbReference type="AlphaFoldDB" id="A0A369LJ84"/>
<dbReference type="OrthoDB" id="9791355at2"/>
<evidence type="ECO:0000256" key="7">
    <source>
        <dbReference type="ARBA" id="ARBA00023125"/>
    </source>
</evidence>
<dbReference type="GO" id="GO:0046983">
    <property type="term" value="F:protein dimerization activity"/>
    <property type="evidence" value="ECO:0007669"/>
    <property type="project" value="InterPro"/>
</dbReference>
<keyword evidence="7" id="KW-0238">DNA-binding</keyword>
<evidence type="ECO:0000256" key="10">
    <source>
        <dbReference type="ARBA" id="ARBA00023211"/>
    </source>
</evidence>
<comment type="subcellular location">
    <subcellularLocation>
        <location evidence="1">Cytoplasm</location>
    </subcellularLocation>
</comment>
<keyword evidence="4" id="KW-0963">Cytoplasm</keyword>
<dbReference type="GO" id="GO:0003677">
    <property type="term" value="F:DNA binding"/>
    <property type="evidence" value="ECO:0007669"/>
    <property type="project" value="UniProtKB-KW"/>
</dbReference>
<keyword evidence="14" id="KW-1185">Reference proteome</keyword>
<dbReference type="EMBL" id="QICD01000005">
    <property type="protein sequence ID" value="RNL46856.1"/>
    <property type="molecule type" value="Genomic_DNA"/>
</dbReference>
<dbReference type="GO" id="GO:0046914">
    <property type="term" value="F:transition metal ion binding"/>
    <property type="evidence" value="ECO:0007669"/>
    <property type="project" value="InterPro"/>
</dbReference>
<dbReference type="PROSITE" id="PS50944">
    <property type="entry name" value="HTH_DTXR"/>
    <property type="match status" value="1"/>
</dbReference>
<dbReference type="InterPro" id="IPR022689">
    <property type="entry name" value="Iron_dep_repressor"/>
</dbReference>
<comment type="subunit">
    <text evidence="3">Homodimer.</text>
</comment>
<keyword evidence="6" id="KW-0805">Transcription regulation</keyword>
<evidence type="ECO:0000256" key="1">
    <source>
        <dbReference type="ARBA" id="ARBA00004496"/>
    </source>
</evidence>
<comment type="caution">
    <text evidence="13">The sequence shown here is derived from an EMBL/GenBank/DDBJ whole genome shotgun (WGS) entry which is preliminary data.</text>
</comment>
<evidence type="ECO:0000259" key="12">
    <source>
        <dbReference type="PROSITE" id="PS50944"/>
    </source>
</evidence>
<evidence type="ECO:0000256" key="3">
    <source>
        <dbReference type="ARBA" id="ARBA00011738"/>
    </source>
</evidence>
<dbReference type="GO" id="GO:0003700">
    <property type="term" value="F:DNA-binding transcription factor activity"/>
    <property type="evidence" value="ECO:0007669"/>
    <property type="project" value="InterPro"/>
</dbReference>
<evidence type="ECO:0000256" key="5">
    <source>
        <dbReference type="ARBA" id="ARBA00022491"/>
    </source>
</evidence>
<keyword evidence="8" id="KW-0010">Activator</keyword>
<evidence type="ECO:0000256" key="2">
    <source>
        <dbReference type="ARBA" id="ARBA00007871"/>
    </source>
</evidence>
<accession>A0A369LJ84</accession>
<feature type="domain" description="HTH dtxR-type" evidence="12">
    <location>
        <begin position="4"/>
        <end position="66"/>
    </location>
</feature>
<dbReference type="Pfam" id="PF02742">
    <property type="entry name" value="Fe_dep_repr_C"/>
    <property type="match status" value="1"/>
</dbReference>
<dbReference type="InterPro" id="IPR022687">
    <property type="entry name" value="HTH_DTXR"/>
</dbReference>
<dbReference type="SUPFAM" id="SSF47979">
    <property type="entry name" value="Iron-dependent repressor protein, dimerization domain"/>
    <property type="match status" value="1"/>
</dbReference>
<name>A0A369LJ84_9ACTN</name>
<sequence length="134" mass="14713">MERMSMSGEDYLEAIVELSGPERAVVRSVDLADALSVSKASVSKAVIVLKREGYVDQQPYGGITLTEKGMAYGTSVLDRHKLLLAFLTKVIGIDEDVADEEACKMEHAISDESFERWVAYADSIGLKCSERPHS</sequence>
<dbReference type="GO" id="GO:0005737">
    <property type="term" value="C:cytoplasm"/>
    <property type="evidence" value="ECO:0007669"/>
    <property type="project" value="UniProtKB-SubCell"/>
</dbReference>
<dbReference type="Gene3D" id="1.10.10.10">
    <property type="entry name" value="Winged helix-like DNA-binding domain superfamily/Winged helix DNA-binding domain"/>
    <property type="match status" value="1"/>
</dbReference>
<reference evidence="14" key="1">
    <citation type="submission" date="2018-05" db="EMBL/GenBank/DDBJ databases">
        <title>Genome Sequencing of selected type strains of the family Eggerthellaceae.</title>
        <authorList>
            <person name="Danylec N."/>
            <person name="Stoll D.A."/>
            <person name="Doetsch A."/>
            <person name="Huch M."/>
        </authorList>
    </citation>
    <scope>NUCLEOTIDE SEQUENCE [LARGE SCALE GENOMIC DNA]</scope>
    <source>
        <strain evidence="14">DSM 16106</strain>
    </source>
</reference>
<dbReference type="InterPro" id="IPR036421">
    <property type="entry name" value="Fe_dep_repressor_sf"/>
</dbReference>
<gene>
    <name evidence="13" type="ORF">DMP08_04000</name>
</gene>
<dbReference type="Proteomes" id="UP000278632">
    <property type="component" value="Unassembled WGS sequence"/>
</dbReference>
<dbReference type="InterPro" id="IPR050536">
    <property type="entry name" value="DtxR_MntR_Metal-Reg"/>
</dbReference>
<evidence type="ECO:0000313" key="13">
    <source>
        <dbReference type="EMBL" id="RNL46856.1"/>
    </source>
</evidence>
<evidence type="ECO:0000256" key="4">
    <source>
        <dbReference type="ARBA" id="ARBA00022490"/>
    </source>
</evidence>
<comment type="similarity">
    <text evidence="2">Belongs to the DtxR/MntR family.</text>
</comment>
<evidence type="ECO:0000256" key="11">
    <source>
        <dbReference type="ARBA" id="ARBA00032593"/>
    </source>
</evidence>
<evidence type="ECO:0000256" key="6">
    <source>
        <dbReference type="ARBA" id="ARBA00023015"/>
    </source>
</evidence>
<dbReference type="Pfam" id="PF01325">
    <property type="entry name" value="Fe_dep_repress"/>
    <property type="match status" value="1"/>
</dbReference>
<dbReference type="Gene3D" id="1.10.60.10">
    <property type="entry name" value="Iron dependent repressor, metal binding and dimerisation domain"/>
    <property type="match status" value="1"/>
</dbReference>
<dbReference type="InterPro" id="IPR036390">
    <property type="entry name" value="WH_DNA-bd_sf"/>
</dbReference>
<evidence type="ECO:0000256" key="9">
    <source>
        <dbReference type="ARBA" id="ARBA00023163"/>
    </source>
</evidence>
<evidence type="ECO:0000313" key="14">
    <source>
        <dbReference type="Proteomes" id="UP000278632"/>
    </source>
</evidence>
<keyword evidence="9" id="KW-0804">Transcription</keyword>
<evidence type="ECO:0000256" key="8">
    <source>
        <dbReference type="ARBA" id="ARBA00023159"/>
    </source>
</evidence>
<dbReference type="SUPFAM" id="SSF46785">
    <property type="entry name" value="Winged helix' DNA-binding domain"/>
    <property type="match status" value="1"/>
</dbReference>
<keyword evidence="5" id="KW-0678">Repressor</keyword>
<dbReference type="InterPro" id="IPR036388">
    <property type="entry name" value="WH-like_DNA-bd_sf"/>
</dbReference>